<keyword evidence="2" id="KW-1185">Reference proteome</keyword>
<evidence type="ECO:0000313" key="2">
    <source>
        <dbReference type="Proteomes" id="UP001482620"/>
    </source>
</evidence>
<gene>
    <name evidence="1" type="ORF">ILYODFUR_023955</name>
</gene>
<comment type="caution">
    <text evidence="1">The sequence shown here is derived from an EMBL/GenBank/DDBJ whole genome shotgun (WGS) entry which is preliminary data.</text>
</comment>
<proteinExistence type="predicted"/>
<dbReference type="EMBL" id="JAHRIQ010002794">
    <property type="protein sequence ID" value="MEQ2222223.1"/>
    <property type="molecule type" value="Genomic_DNA"/>
</dbReference>
<evidence type="ECO:0000313" key="1">
    <source>
        <dbReference type="EMBL" id="MEQ2222223.1"/>
    </source>
</evidence>
<accession>A0ABV0SR98</accession>
<protein>
    <submittedName>
        <fullName evidence="1">Uncharacterized protein</fullName>
    </submittedName>
</protein>
<organism evidence="1 2">
    <name type="scientific">Ilyodon furcidens</name>
    <name type="common">goldbreast splitfin</name>
    <dbReference type="NCBI Taxonomy" id="33524"/>
    <lineage>
        <taxon>Eukaryota</taxon>
        <taxon>Metazoa</taxon>
        <taxon>Chordata</taxon>
        <taxon>Craniata</taxon>
        <taxon>Vertebrata</taxon>
        <taxon>Euteleostomi</taxon>
        <taxon>Actinopterygii</taxon>
        <taxon>Neopterygii</taxon>
        <taxon>Teleostei</taxon>
        <taxon>Neoteleostei</taxon>
        <taxon>Acanthomorphata</taxon>
        <taxon>Ovalentaria</taxon>
        <taxon>Atherinomorphae</taxon>
        <taxon>Cyprinodontiformes</taxon>
        <taxon>Goodeidae</taxon>
        <taxon>Ilyodon</taxon>
    </lineage>
</organism>
<dbReference type="Proteomes" id="UP001482620">
    <property type="component" value="Unassembled WGS sequence"/>
</dbReference>
<sequence>MALQPMPPSGHSDSRYFCIPVSTCVSNGLNLDAKTEPTIHFRVQPRATSLSLSMQTAPLFASHCPFFLCSAGRE</sequence>
<reference evidence="1 2" key="1">
    <citation type="submission" date="2021-06" db="EMBL/GenBank/DDBJ databases">
        <authorList>
            <person name="Palmer J.M."/>
        </authorList>
    </citation>
    <scope>NUCLEOTIDE SEQUENCE [LARGE SCALE GENOMIC DNA]</scope>
    <source>
        <strain evidence="2">if_2019</strain>
        <tissue evidence="1">Muscle</tissue>
    </source>
</reference>
<name>A0ABV0SR98_9TELE</name>